<feature type="non-terminal residue" evidence="1">
    <location>
        <position position="62"/>
    </location>
</feature>
<keyword evidence="2" id="KW-1185">Reference proteome</keyword>
<dbReference type="EMBL" id="JANPWB010000013">
    <property type="protein sequence ID" value="KAJ1107094.1"/>
    <property type="molecule type" value="Genomic_DNA"/>
</dbReference>
<evidence type="ECO:0000313" key="1">
    <source>
        <dbReference type="EMBL" id="KAJ1107094.1"/>
    </source>
</evidence>
<name>A0AAV7MVL8_PLEWA</name>
<proteinExistence type="predicted"/>
<sequence length="62" mass="7070">SGYHILPSAMFTAAQQLSFFGTSSRMSSCWDWGCLRTEGKRKKDQVSGVKMRIYNFSTENKL</sequence>
<dbReference type="Proteomes" id="UP001066276">
    <property type="component" value="Chromosome 9"/>
</dbReference>
<feature type="non-terminal residue" evidence="1">
    <location>
        <position position="1"/>
    </location>
</feature>
<protein>
    <submittedName>
        <fullName evidence="1">Uncharacterized protein</fullName>
    </submittedName>
</protein>
<evidence type="ECO:0000313" key="2">
    <source>
        <dbReference type="Proteomes" id="UP001066276"/>
    </source>
</evidence>
<gene>
    <name evidence="1" type="ORF">NDU88_004491</name>
</gene>
<dbReference type="AlphaFoldDB" id="A0AAV7MVL8"/>
<reference evidence="1" key="1">
    <citation type="journal article" date="2022" name="bioRxiv">
        <title>Sequencing and chromosome-scale assembly of the giantPleurodeles waltlgenome.</title>
        <authorList>
            <person name="Brown T."/>
            <person name="Elewa A."/>
            <person name="Iarovenko S."/>
            <person name="Subramanian E."/>
            <person name="Araus A.J."/>
            <person name="Petzold A."/>
            <person name="Susuki M."/>
            <person name="Suzuki K.-i.T."/>
            <person name="Hayashi T."/>
            <person name="Toyoda A."/>
            <person name="Oliveira C."/>
            <person name="Osipova E."/>
            <person name="Leigh N.D."/>
            <person name="Simon A."/>
            <person name="Yun M.H."/>
        </authorList>
    </citation>
    <scope>NUCLEOTIDE SEQUENCE</scope>
    <source>
        <strain evidence="1">20211129_DDA</strain>
        <tissue evidence="1">Liver</tissue>
    </source>
</reference>
<comment type="caution">
    <text evidence="1">The sequence shown here is derived from an EMBL/GenBank/DDBJ whole genome shotgun (WGS) entry which is preliminary data.</text>
</comment>
<organism evidence="1 2">
    <name type="scientific">Pleurodeles waltl</name>
    <name type="common">Iberian ribbed newt</name>
    <dbReference type="NCBI Taxonomy" id="8319"/>
    <lineage>
        <taxon>Eukaryota</taxon>
        <taxon>Metazoa</taxon>
        <taxon>Chordata</taxon>
        <taxon>Craniata</taxon>
        <taxon>Vertebrata</taxon>
        <taxon>Euteleostomi</taxon>
        <taxon>Amphibia</taxon>
        <taxon>Batrachia</taxon>
        <taxon>Caudata</taxon>
        <taxon>Salamandroidea</taxon>
        <taxon>Salamandridae</taxon>
        <taxon>Pleurodelinae</taxon>
        <taxon>Pleurodeles</taxon>
    </lineage>
</organism>
<accession>A0AAV7MVL8</accession>